<evidence type="ECO:0000313" key="3">
    <source>
        <dbReference type="EMBL" id="GHF91537.1"/>
    </source>
</evidence>
<dbReference type="RefSeq" id="WP_189769775.1">
    <property type="nucleotide sequence ID" value="NZ_BNCK01000004.1"/>
</dbReference>
<dbReference type="Proteomes" id="UP000623842">
    <property type="component" value="Unassembled WGS sequence"/>
</dbReference>
<evidence type="ECO:0000256" key="1">
    <source>
        <dbReference type="ARBA" id="ARBA00093464"/>
    </source>
</evidence>
<dbReference type="AlphaFoldDB" id="A0A919BH03"/>
<dbReference type="InterPro" id="IPR007335">
    <property type="entry name" value="DUF413"/>
</dbReference>
<gene>
    <name evidence="3" type="ORF">GCM10017161_19240</name>
</gene>
<dbReference type="EMBL" id="BNCK01000004">
    <property type="protein sequence ID" value="GHF91537.1"/>
    <property type="molecule type" value="Genomic_DNA"/>
</dbReference>
<dbReference type="Pfam" id="PF04219">
    <property type="entry name" value="DUF413"/>
    <property type="match status" value="1"/>
</dbReference>
<evidence type="ECO:0000256" key="2">
    <source>
        <dbReference type="ARBA" id="ARBA00093628"/>
    </source>
</evidence>
<protein>
    <recommendedName>
        <fullName evidence="2">Macrodomain Ori protein</fullName>
    </recommendedName>
</protein>
<proteinExistence type="inferred from homology"/>
<evidence type="ECO:0000313" key="4">
    <source>
        <dbReference type="Proteomes" id="UP000623842"/>
    </source>
</evidence>
<name>A0A919BH03_9GAMM</name>
<sequence>METAIRQGKVPFHAIDIFPYGLSRSSYFNKRESEELTKYGHTFLQLQNGIISPENEEEQMFIDQLNSEEESTLYSVKLWKKFLYAVNKRRTFHGFSMSSRFIQDYIPSAANDDEDDVLEDDIEFAS</sequence>
<comment type="caution">
    <text evidence="3">The sequence shown here is derived from an EMBL/GenBank/DDBJ whole genome shotgun (WGS) entry which is preliminary data.</text>
</comment>
<keyword evidence="4" id="KW-1185">Reference proteome</keyword>
<organism evidence="3 4">
    <name type="scientific">Thalassotalea marina</name>
    <dbReference type="NCBI Taxonomy" id="1673741"/>
    <lineage>
        <taxon>Bacteria</taxon>
        <taxon>Pseudomonadati</taxon>
        <taxon>Pseudomonadota</taxon>
        <taxon>Gammaproteobacteria</taxon>
        <taxon>Alteromonadales</taxon>
        <taxon>Colwelliaceae</taxon>
        <taxon>Thalassotalea</taxon>
    </lineage>
</organism>
<comment type="similarity">
    <text evidence="1">Belongs to the MaoP family.</text>
</comment>
<reference evidence="3" key="2">
    <citation type="submission" date="2020-09" db="EMBL/GenBank/DDBJ databases">
        <authorList>
            <person name="Sun Q."/>
            <person name="Kim S."/>
        </authorList>
    </citation>
    <scope>NUCLEOTIDE SEQUENCE</scope>
    <source>
        <strain evidence="3">KCTC 42731</strain>
    </source>
</reference>
<reference evidence="3" key="1">
    <citation type="journal article" date="2014" name="Int. J. Syst. Evol. Microbiol.">
        <title>Complete genome sequence of Corynebacterium casei LMG S-19264T (=DSM 44701T), isolated from a smear-ripened cheese.</title>
        <authorList>
            <consortium name="US DOE Joint Genome Institute (JGI-PGF)"/>
            <person name="Walter F."/>
            <person name="Albersmeier A."/>
            <person name="Kalinowski J."/>
            <person name="Ruckert C."/>
        </authorList>
    </citation>
    <scope>NUCLEOTIDE SEQUENCE</scope>
    <source>
        <strain evidence="3">KCTC 42731</strain>
    </source>
</reference>
<accession>A0A919BH03</accession>